<name>A0A0W0FZI3_MONRR</name>
<evidence type="ECO:0000313" key="2">
    <source>
        <dbReference type="Proteomes" id="UP000054988"/>
    </source>
</evidence>
<accession>A0A0W0FZI3</accession>
<proteinExistence type="predicted"/>
<protein>
    <submittedName>
        <fullName evidence="1">Uncharacterized protein</fullName>
    </submittedName>
</protein>
<dbReference type="AlphaFoldDB" id="A0A0W0FZI3"/>
<evidence type="ECO:0000313" key="1">
    <source>
        <dbReference type="EMBL" id="KTB41727.1"/>
    </source>
</evidence>
<reference evidence="1 2" key="1">
    <citation type="submission" date="2015-12" db="EMBL/GenBank/DDBJ databases">
        <title>Draft genome sequence of Moniliophthora roreri, the causal agent of frosty pod rot of cacao.</title>
        <authorList>
            <person name="Aime M.C."/>
            <person name="Diaz-Valderrama J.R."/>
            <person name="Kijpornyongpan T."/>
            <person name="Phillips-Mora W."/>
        </authorList>
    </citation>
    <scope>NUCLEOTIDE SEQUENCE [LARGE SCALE GENOMIC DNA]</scope>
    <source>
        <strain evidence="1 2">MCA 2952</strain>
    </source>
</reference>
<sequence length="38" mass="4152">MSNNFLPVFVIIATHNFPSTAALVCAFTDDKAIIEIKV</sequence>
<comment type="caution">
    <text evidence="1">The sequence shown here is derived from an EMBL/GenBank/DDBJ whole genome shotgun (WGS) entry which is preliminary data.</text>
</comment>
<gene>
    <name evidence="1" type="ORF">WG66_5701</name>
</gene>
<dbReference type="EMBL" id="LATX01001433">
    <property type="protein sequence ID" value="KTB41727.1"/>
    <property type="molecule type" value="Genomic_DNA"/>
</dbReference>
<organism evidence="1 2">
    <name type="scientific">Moniliophthora roreri</name>
    <name type="common">Frosty pod rot fungus</name>
    <name type="synonym">Monilia roreri</name>
    <dbReference type="NCBI Taxonomy" id="221103"/>
    <lineage>
        <taxon>Eukaryota</taxon>
        <taxon>Fungi</taxon>
        <taxon>Dikarya</taxon>
        <taxon>Basidiomycota</taxon>
        <taxon>Agaricomycotina</taxon>
        <taxon>Agaricomycetes</taxon>
        <taxon>Agaricomycetidae</taxon>
        <taxon>Agaricales</taxon>
        <taxon>Marasmiineae</taxon>
        <taxon>Marasmiaceae</taxon>
        <taxon>Moniliophthora</taxon>
    </lineage>
</organism>
<dbReference type="Proteomes" id="UP000054988">
    <property type="component" value="Unassembled WGS sequence"/>
</dbReference>